<evidence type="ECO:0000313" key="4">
    <source>
        <dbReference type="Proteomes" id="UP000664578"/>
    </source>
</evidence>
<dbReference type="Proteomes" id="UP000664578">
    <property type="component" value="Unassembled WGS sequence"/>
</dbReference>
<dbReference type="RefSeq" id="WP_206782768.1">
    <property type="nucleotide sequence ID" value="NZ_JAEMWV010000006.1"/>
</dbReference>
<keyword evidence="1" id="KW-0472">Membrane</keyword>
<dbReference type="GO" id="GO:0016020">
    <property type="term" value="C:membrane"/>
    <property type="evidence" value="ECO:0007669"/>
    <property type="project" value="UniProtKB-UniRule"/>
</dbReference>
<gene>
    <name evidence="3" type="ORF">JF537_13495</name>
</gene>
<feature type="transmembrane region" description="Helical" evidence="1">
    <location>
        <begin position="153"/>
        <end position="177"/>
    </location>
</feature>
<protein>
    <recommendedName>
        <fullName evidence="2">MHYT domain-containing protein</fullName>
    </recommendedName>
</protein>
<evidence type="ECO:0000313" key="3">
    <source>
        <dbReference type="EMBL" id="MBN8252588.1"/>
    </source>
</evidence>
<evidence type="ECO:0000256" key="1">
    <source>
        <dbReference type="PROSITE-ProRule" id="PRU00244"/>
    </source>
</evidence>
<keyword evidence="1" id="KW-0812">Transmembrane</keyword>
<feature type="transmembrane region" description="Helical" evidence="1">
    <location>
        <begin position="120"/>
        <end position="141"/>
    </location>
</feature>
<feature type="transmembrane region" description="Helical" evidence="1">
    <location>
        <begin position="90"/>
        <end position="113"/>
    </location>
</feature>
<reference evidence="3" key="1">
    <citation type="submission" date="2020-12" db="EMBL/GenBank/DDBJ databases">
        <title>PHA producing bacteria isolated from mangrove.</title>
        <authorList>
            <person name="Zheng W."/>
            <person name="Yu S."/>
            <person name="Huang Y."/>
        </authorList>
    </citation>
    <scope>NUCLEOTIDE SEQUENCE</scope>
    <source>
        <strain evidence="3">GN22-4</strain>
    </source>
</reference>
<comment type="caution">
    <text evidence="1">Lacks conserved residue(s) required for the propagation of feature annotation.</text>
</comment>
<dbReference type="AlphaFoldDB" id="A0A8I1SPA3"/>
<comment type="caution">
    <text evidence="3">The sequence shown here is derived from an EMBL/GenBank/DDBJ whole genome shotgun (WGS) entry which is preliminary data.</text>
</comment>
<proteinExistence type="predicted"/>
<feature type="transmembrane region" description="Helical" evidence="1">
    <location>
        <begin position="64"/>
        <end position="84"/>
    </location>
</feature>
<dbReference type="EMBL" id="JAEMWV010000006">
    <property type="protein sequence ID" value="MBN8252588.1"/>
    <property type="molecule type" value="Genomic_DNA"/>
</dbReference>
<feature type="domain" description="MHYT" evidence="2">
    <location>
        <begin position="23"/>
        <end position="202"/>
    </location>
</feature>
<name>A0A8I1SPA3_9BACI</name>
<keyword evidence="1" id="KW-1133">Transmembrane helix</keyword>
<dbReference type="InterPro" id="IPR005330">
    <property type="entry name" value="MHYT_dom"/>
</dbReference>
<organism evidence="3 4">
    <name type="scientific">Priestia flexa</name>
    <dbReference type="NCBI Taxonomy" id="86664"/>
    <lineage>
        <taxon>Bacteria</taxon>
        <taxon>Bacillati</taxon>
        <taxon>Bacillota</taxon>
        <taxon>Bacilli</taxon>
        <taxon>Bacillales</taxon>
        <taxon>Bacillaceae</taxon>
        <taxon>Priestia</taxon>
    </lineage>
</organism>
<feature type="transmembrane region" description="Helical" evidence="1">
    <location>
        <begin position="23"/>
        <end position="43"/>
    </location>
</feature>
<evidence type="ECO:0000259" key="2">
    <source>
        <dbReference type="PROSITE" id="PS50924"/>
    </source>
</evidence>
<accession>A0A8I1SPA3</accession>
<sequence>MKRFVCFYVLLMRKERMTLEGNYNLFTVLLAIVVGILAAYTALDLIERSSSSPRPHKKWVLMSALSFGLGVWAVQVISLLSYYTPITFQVNAWVLGASLVVAFLGSLLSSWLYMIKKMSIVSGMLIGITLLLTHYILLFSLKSSAVLQLQVQPWASLLSAIISFVLGAYIVHAWFYVKTLEQNQMMKVMSSIHTVFKNWKAS</sequence>
<dbReference type="PROSITE" id="PS50924">
    <property type="entry name" value="MHYT"/>
    <property type="match status" value="1"/>
</dbReference>